<dbReference type="Gene3D" id="3.40.50.300">
    <property type="entry name" value="P-loop containing nucleotide triphosphate hydrolases"/>
    <property type="match status" value="2"/>
</dbReference>
<protein>
    <recommendedName>
        <fullName evidence="5">ATP-dependent protease ATPase subunit HslU</fullName>
    </recommendedName>
    <alternativeName>
        <fullName evidence="5">Unfoldase HslU</fullName>
    </alternativeName>
</protein>
<keyword evidence="4 5" id="KW-0143">Chaperone</keyword>
<dbReference type="PANTHER" id="PTHR48102:SF3">
    <property type="entry name" value="ATP-DEPENDENT PROTEASE ATPASE SUBUNIT HSLU"/>
    <property type="match status" value="1"/>
</dbReference>
<evidence type="ECO:0000313" key="9">
    <source>
        <dbReference type="Proteomes" id="UP000886752"/>
    </source>
</evidence>
<feature type="domain" description="AAA+ ATPase" evidence="6">
    <location>
        <begin position="49"/>
        <end position="326"/>
    </location>
</feature>
<evidence type="ECO:0000256" key="2">
    <source>
        <dbReference type="ARBA" id="ARBA00022741"/>
    </source>
</evidence>
<dbReference type="Proteomes" id="UP000886752">
    <property type="component" value="Unassembled WGS sequence"/>
</dbReference>
<dbReference type="PANTHER" id="PTHR48102">
    <property type="entry name" value="ATP-DEPENDENT CLP PROTEASE ATP-BINDING SUBUNIT CLPX-LIKE, MITOCHONDRIAL-RELATED"/>
    <property type="match status" value="1"/>
</dbReference>
<comment type="subcellular location">
    <subcellularLocation>
        <location evidence="5">Cytoplasm</location>
    </subcellularLocation>
</comment>
<dbReference type="Pfam" id="PF00004">
    <property type="entry name" value="AAA"/>
    <property type="match status" value="1"/>
</dbReference>
<dbReference type="SMART" id="SM01086">
    <property type="entry name" value="ClpB_D2-small"/>
    <property type="match status" value="1"/>
</dbReference>
<dbReference type="SMART" id="SM00382">
    <property type="entry name" value="AAA"/>
    <property type="match status" value="1"/>
</dbReference>
<dbReference type="GO" id="GO:0008233">
    <property type="term" value="F:peptidase activity"/>
    <property type="evidence" value="ECO:0007669"/>
    <property type="project" value="UniProtKB-KW"/>
</dbReference>
<keyword evidence="8" id="KW-0645">Protease</keyword>
<dbReference type="InterPro" id="IPR050052">
    <property type="entry name" value="ATP-dep_Clp_protease_ClpX"/>
</dbReference>
<dbReference type="CDD" id="cd19498">
    <property type="entry name" value="RecA-like_HslU"/>
    <property type="match status" value="1"/>
</dbReference>
<dbReference type="SUPFAM" id="SSF52540">
    <property type="entry name" value="P-loop containing nucleoside triphosphate hydrolases"/>
    <property type="match status" value="1"/>
</dbReference>
<dbReference type="GO" id="GO:0036402">
    <property type="term" value="F:proteasome-activating activity"/>
    <property type="evidence" value="ECO:0007669"/>
    <property type="project" value="UniProtKB-UniRule"/>
</dbReference>
<feature type="binding site" evidence="5">
    <location>
        <begin position="60"/>
        <end position="65"/>
    </location>
    <ligand>
        <name>ATP</name>
        <dbReference type="ChEBI" id="CHEBI:30616"/>
    </ligand>
</feature>
<evidence type="ECO:0000256" key="3">
    <source>
        <dbReference type="ARBA" id="ARBA00022840"/>
    </source>
</evidence>
<dbReference type="NCBIfam" id="NF003544">
    <property type="entry name" value="PRK05201.1"/>
    <property type="match status" value="1"/>
</dbReference>
<organism evidence="8 9">
    <name type="scientific">Candidatus Desulfovibrio intestinipullorum</name>
    <dbReference type="NCBI Taxonomy" id="2838536"/>
    <lineage>
        <taxon>Bacteria</taxon>
        <taxon>Pseudomonadati</taxon>
        <taxon>Thermodesulfobacteriota</taxon>
        <taxon>Desulfovibrionia</taxon>
        <taxon>Desulfovibrionales</taxon>
        <taxon>Desulfovibrionaceae</taxon>
        <taxon>Desulfovibrio</taxon>
    </lineage>
</organism>
<dbReference type="InterPro" id="IPR003959">
    <property type="entry name" value="ATPase_AAA_core"/>
</dbReference>
<proteinExistence type="inferred from homology"/>
<dbReference type="HAMAP" id="MF_00249">
    <property type="entry name" value="HslU"/>
    <property type="match status" value="1"/>
</dbReference>
<evidence type="ECO:0000256" key="1">
    <source>
        <dbReference type="ARBA" id="ARBA00009771"/>
    </source>
</evidence>
<dbReference type="FunFam" id="3.40.50.300:FF:000220">
    <property type="entry name" value="ATP-dependent protease ATPase subunit HslU"/>
    <property type="match status" value="1"/>
</dbReference>
<evidence type="ECO:0000256" key="4">
    <source>
        <dbReference type="ARBA" id="ARBA00023186"/>
    </source>
</evidence>
<feature type="binding site" evidence="5">
    <location>
        <position position="18"/>
    </location>
    <ligand>
        <name>ATP</name>
        <dbReference type="ChEBI" id="CHEBI:30616"/>
    </ligand>
</feature>
<dbReference type="Gene3D" id="1.10.8.10">
    <property type="entry name" value="DNA helicase RuvA subunit, C-terminal domain"/>
    <property type="match status" value="1"/>
</dbReference>
<keyword evidence="2 5" id="KW-0547">Nucleotide-binding</keyword>
<keyword evidence="3 5" id="KW-0067">ATP-binding</keyword>
<feature type="domain" description="Clp ATPase C-terminal" evidence="7">
    <location>
        <begin position="329"/>
        <end position="423"/>
    </location>
</feature>
<evidence type="ECO:0000256" key="5">
    <source>
        <dbReference type="HAMAP-Rule" id="MF_00249"/>
    </source>
</evidence>
<reference evidence="8" key="1">
    <citation type="journal article" date="2021" name="PeerJ">
        <title>Extensive microbial diversity within the chicken gut microbiome revealed by metagenomics and culture.</title>
        <authorList>
            <person name="Gilroy R."/>
            <person name="Ravi A."/>
            <person name="Getino M."/>
            <person name="Pursley I."/>
            <person name="Horton D.L."/>
            <person name="Alikhan N.F."/>
            <person name="Baker D."/>
            <person name="Gharbi K."/>
            <person name="Hall N."/>
            <person name="Watson M."/>
            <person name="Adriaenssens E.M."/>
            <person name="Foster-Nyarko E."/>
            <person name="Jarju S."/>
            <person name="Secka A."/>
            <person name="Antonio M."/>
            <person name="Oren A."/>
            <person name="Chaudhuri R.R."/>
            <person name="La Ragione R."/>
            <person name="Hildebrand F."/>
            <person name="Pallen M.J."/>
        </authorList>
    </citation>
    <scope>NUCLEOTIDE SEQUENCE</scope>
    <source>
        <strain evidence="8">ChiHecec2B26-446</strain>
    </source>
</reference>
<dbReference type="InterPro" id="IPR004491">
    <property type="entry name" value="HslU"/>
</dbReference>
<dbReference type="EMBL" id="DXHV01000023">
    <property type="protein sequence ID" value="HIV99929.1"/>
    <property type="molecule type" value="Genomic_DNA"/>
</dbReference>
<dbReference type="GO" id="GO:0005524">
    <property type="term" value="F:ATP binding"/>
    <property type="evidence" value="ECO:0007669"/>
    <property type="project" value="UniProtKB-UniRule"/>
</dbReference>
<dbReference type="GO" id="GO:0009376">
    <property type="term" value="C:HslUV protease complex"/>
    <property type="evidence" value="ECO:0007669"/>
    <property type="project" value="UniProtKB-UniRule"/>
</dbReference>
<dbReference type="InterPro" id="IPR019489">
    <property type="entry name" value="Clp_ATPase_C"/>
</dbReference>
<keyword evidence="5" id="KW-0963">Cytoplasm</keyword>
<dbReference type="InterPro" id="IPR003593">
    <property type="entry name" value="AAA+_ATPase"/>
</dbReference>
<evidence type="ECO:0000313" key="8">
    <source>
        <dbReference type="EMBL" id="HIV99929.1"/>
    </source>
</evidence>
<comment type="function">
    <text evidence="5">ATPase subunit of a proteasome-like degradation complex; this subunit has chaperone activity. The binding of ATP and its subsequent hydrolysis by HslU are essential for unfolding of protein substrates subsequently hydrolyzed by HslV. HslU recognizes the N-terminal part of its protein substrates and unfolds these before they are guided to HslV for hydrolysis.</text>
</comment>
<dbReference type="Pfam" id="PF07724">
    <property type="entry name" value="AAA_2"/>
    <property type="match status" value="1"/>
</dbReference>
<gene>
    <name evidence="5 8" type="primary">hslU</name>
    <name evidence="8" type="ORF">H9894_01895</name>
</gene>
<evidence type="ECO:0000259" key="6">
    <source>
        <dbReference type="SMART" id="SM00382"/>
    </source>
</evidence>
<dbReference type="InterPro" id="IPR027417">
    <property type="entry name" value="P-loop_NTPase"/>
</dbReference>
<comment type="caution">
    <text evidence="8">The sequence shown here is derived from an EMBL/GenBank/DDBJ whole genome shotgun (WGS) entry which is preliminary data.</text>
</comment>
<dbReference type="AlphaFoldDB" id="A0A9D1TNS9"/>
<evidence type="ECO:0000259" key="7">
    <source>
        <dbReference type="SMART" id="SM01086"/>
    </source>
</evidence>
<feature type="binding site" evidence="5">
    <location>
        <position position="387"/>
    </location>
    <ligand>
        <name>ATP</name>
        <dbReference type="ChEBI" id="CHEBI:30616"/>
    </ligand>
</feature>
<sequence length="437" mass="49480">MSTLKPREIVAELDKYIIGQDNAKRMVAVAIRNRWRRQQLPEDLRDEVAPKNIIMMGPTGVGKTEIARRLARLSAAPFVKVEATKFTEVGYVGRDVESMIRDLVEIAINLVREEATARVQPAAEAAAESRLLDYLLPSSFGAEQHQSTREKLRQQYHLGVLDDREIEMEVTERPASSVDIFAIPGMEQMGNNVKNLFSRAFPPKRARRKLKVKDAYRLLVQEEADKLVDEEKIIEEAKKRAEQTGIVFIDEIDKIASTAQNRSSDISREGVQRDLLPIVEGSAVNTKYGIVHTDHILFIAAGAFHFSKPSDLIPELQGRFPLRVELLPLGRKEFLRILREPHNALTKQYSALLGTENVRLSFSDDGLEEIATFAEEINTSTEDIGARRLYTIMEKVLADISFEAPDMPGAQIMVNKDYVREHLTDVREDQDLSQYIL</sequence>
<feature type="binding site" evidence="5">
    <location>
        <position position="315"/>
    </location>
    <ligand>
        <name>ATP</name>
        <dbReference type="ChEBI" id="CHEBI:30616"/>
    </ligand>
</feature>
<comment type="subunit">
    <text evidence="5">A double ring-shaped homohexamer of HslV is capped on each side by a ring-shaped HslU homohexamer. The assembly of the HslU/HslV complex is dependent on binding of ATP.</text>
</comment>
<dbReference type="NCBIfam" id="TIGR00390">
    <property type="entry name" value="hslU"/>
    <property type="match status" value="1"/>
</dbReference>
<keyword evidence="8" id="KW-0378">Hydrolase</keyword>
<feature type="binding site" evidence="5">
    <location>
        <position position="250"/>
    </location>
    <ligand>
        <name>ATP</name>
        <dbReference type="ChEBI" id="CHEBI:30616"/>
    </ligand>
</feature>
<dbReference type="Gene3D" id="1.10.8.60">
    <property type="match status" value="1"/>
</dbReference>
<accession>A0A9D1TNS9</accession>
<dbReference type="GO" id="GO:0043335">
    <property type="term" value="P:protein unfolding"/>
    <property type="evidence" value="ECO:0007669"/>
    <property type="project" value="UniProtKB-UniRule"/>
</dbReference>
<name>A0A9D1TNS9_9BACT</name>
<reference evidence="8" key="2">
    <citation type="submission" date="2021-04" db="EMBL/GenBank/DDBJ databases">
        <authorList>
            <person name="Gilroy R."/>
        </authorList>
    </citation>
    <scope>NUCLEOTIDE SEQUENCE</scope>
    <source>
        <strain evidence="8">ChiHecec2B26-446</strain>
    </source>
</reference>
<dbReference type="GO" id="GO:0016887">
    <property type="term" value="F:ATP hydrolysis activity"/>
    <property type="evidence" value="ECO:0007669"/>
    <property type="project" value="InterPro"/>
</dbReference>
<comment type="similarity">
    <text evidence="1 5">Belongs to the ClpX chaperone family. HslU subfamily.</text>
</comment>